<dbReference type="EMBL" id="BK015273">
    <property type="protein sequence ID" value="DAD99027.1"/>
    <property type="molecule type" value="Genomic_DNA"/>
</dbReference>
<protein>
    <submittedName>
        <fullName evidence="1">Uncharacterized protein</fullName>
    </submittedName>
</protein>
<reference evidence="1" key="1">
    <citation type="journal article" date="2021" name="Proc. Natl. Acad. Sci. U.S.A.">
        <title>A Catalog of Tens of Thousands of Viruses from Human Metagenomes Reveals Hidden Associations with Chronic Diseases.</title>
        <authorList>
            <person name="Tisza M.J."/>
            <person name="Buck C.B."/>
        </authorList>
    </citation>
    <scope>NUCLEOTIDE SEQUENCE</scope>
    <source>
        <strain evidence="1">CtVzN31</strain>
    </source>
</reference>
<organism evidence="1">
    <name type="scientific">Siphoviridae sp. ctVzN31</name>
    <dbReference type="NCBI Taxonomy" id="2825534"/>
    <lineage>
        <taxon>Viruses</taxon>
        <taxon>Duplodnaviria</taxon>
        <taxon>Heunggongvirae</taxon>
        <taxon>Uroviricota</taxon>
        <taxon>Caudoviricetes</taxon>
    </lineage>
</organism>
<accession>A0A8S5NYI6</accession>
<name>A0A8S5NYI6_9CAUD</name>
<sequence length="37" mass="4465">MKQLFGFSERLLFSYHFCRGRRKTSRQQGTQPPYNKA</sequence>
<proteinExistence type="predicted"/>
<evidence type="ECO:0000313" key="1">
    <source>
        <dbReference type="EMBL" id="DAD99027.1"/>
    </source>
</evidence>